<feature type="compositionally biased region" description="Polar residues" evidence="1">
    <location>
        <begin position="50"/>
        <end position="59"/>
    </location>
</feature>
<keyword evidence="3" id="KW-1185">Reference proteome</keyword>
<sequence>MSHEKKNRERIADLLKAKDDKKEIVEIVTALWLQFTIFPKALKDGKGTGRTPSSGQTNNKRTEDFQGKVKEAVKEDPTKSFGDRLGPWMWVLYYVKGFER</sequence>
<reference evidence="3" key="1">
    <citation type="submission" date="2021-01" db="EMBL/GenBank/DDBJ databases">
        <title>Caligus Genome Assembly.</title>
        <authorList>
            <person name="Gallardo-Escarate C."/>
        </authorList>
    </citation>
    <scope>NUCLEOTIDE SEQUENCE [LARGE SCALE GENOMIC DNA]</scope>
</reference>
<organism evidence="2 3">
    <name type="scientific">Caligus rogercresseyi</name>
    <name type="common">Sea louse</name>
    <dbReference type="NCBI Taxonomy" id="217165"/>
    <lineage>
        <taxon>Eukaryota</taxon>
        <taxon>Metazoa</taxon>
        <taxon>Ecdysozoa</taxon>
        <taxon>Arthropoda</taxon>
        <taxon>Crustacea</taxon>
        <taxon>Multicrustacea</taxon>
        <taxon>Hexanauplia</taxon>
        <taxon>Copepoda</taxon>
        <taxon>Siphonostomatoida</taxon>
        <taxon>Caligidae</taxon>
        <taxon>Caligus</taxon>
    </lineage>
</organism>
<dbReference type="AlphaFoldDB" id="A0A7T8K8S5"/>
<evidence type="ECO:0000313" key="3">
    <source>
        <dbReference type="Proteomes" id="UP000595437"/>
    </source>
</evidence>
<evidence type="ECO:0000313" key="2">
    <source>
        <dbReference type="EMBL" id="QQP48850.1"/>
    </source>
</evidence>
<name>A0A7T8K8S5_CALRO</name>
<dbReference type="Proteomes" id="UP000595437">
    <property type="component" value="Chromosome 6"/>
</dbReference>
<proteinExistence type="predicted"/>
<feature type="compositionally biased region" description="Basic and acidic residues" evidence="1">
    <location>
        <begin position="60"/>
        <end position="78"/>
    </location>
</feature>
<feature type="region of interest" description="Disordered" evidence="1">
    <location>
        <begin position="42"/>
        <end position="78"/>
    </location>
</feature>
<dbReference type="EMBL" id="CP045895">
    <property type="protein sequence ID" value="QQP48850.1"/>
    <property type="molecule type" value="Genomic_DNA"/>
</dbReference>
<evidence type="ECO:0000256" key="1">
    <source>
        <dbReference type="SAM" id="MobiDB-lite"/>
    </source>
</evidence>
<accession>A0A7T8K8S5</accession>
<gene>
    <name evidence="2" type="ORF">FKW44_009292</name>
</gene>
<protein>
    <submittedName>
        <fullName evidence="2">Uncharacterized protein</fullName>
    </submittedName>
</protein>